<dbReference type="Gene3D" id="1.20.5.260">
    <property type="entry name" value="Cytochrome b-c1 complex subunit 9"/>
    <property type="match status" value="1"/>
</dbReference>
<comment type="similarity">
    <text evidence="2 12">Belongs to the UQCR10/QCR9 family.</text>
</comment>
<keyword evidence="9 12" id="KW-0496">Mitochondrion</keyword>
<dbReference type="GeneID" id="37013209"/>
<evidence type="ECO:0000256" key="4">
    <source>
        <dbReference type="ARBA" id="ARBA00022660"/>
    </source>
</evidence>
<evidence type="ECO:0000256" key="3">
    <source>
        <dbReference type="ARBA" id="ARBA00022448"/>
    </source>
</evidence>
<keyword evidence="14" id="KW-1185">Reference proteome</keyword>
<dbReference type="STRING" id="1684307.A0A316ULU0"/>
<feature type="transmembrane region" description="Helical" evidence="12">
    <location>
        <begin position="17"/>
        <end position="41"/>
    </location>
</feature>
<accession>A0A316ULU0</accession>
<dbReference type="PANTHER" id="PTHR12980:SF0">
    <property type="entry name" value="CYTOCHROME B-C1 COMPLEX SUBUNIT 9"/>
    <property type="match status" value="1"/>
</dbReference>
<dbReference type="FunFam" id="1.20.5.260:FF:000001">
    <property type="entry name" value="Cytochrome b-c1 complex subunit 9"/>
    <property type="match status" value="1"/>
</dbReference>
<dbReference type="AlphaFoldDB" id="A0A316ULU0"/>
<reference evidence="13 14" key="1">
    <citation type="journal article" date="2018" name="Mol. Biol. Evol.">
        <title>Broad Genomic Sampling Reveals a Smut Pathogenic Ancestry of the Fungal Clade Ustilaginomycotina.</title>
        <authorList>
            <person name="Kijpornyongpan T."/>
            <person name="Mondo S.J."/>
            <person name="Barry K."/>
            <person name="Sandor L."/>
            <person name="Lee J."/>
            <person name="Lipzen A."/>
            <person name="Pangilinan J."/>
            <person name="LaButti K."/>
            <person name="Hainaut M."/>
            <person name="Henrissat B."/>
            <person name="Grigoriev I.V."/>
            <person name="Spatafora J.W."/>
            <person name="Aime M.C."/>
        </authorList>
    </citation>
    <scope>NUCLEOTIDE SEQUENCE [LARGE SCALE GENOMIC DNA]</scope>
    <source>
        <strain evidence="13 14">MCA 4718</strain>
    </source>
</reference>
<dbReference type="OrthoDB" id="44067at2759"/>
<comment type="subunit">
    <text evidence="12">Component of the ubiquinol-cytochrome c oxidoreductase (cytochrome b-c1 complex, complex III, CIII), a multisubunit enzyme composed of 3 respiratory subunits cytochrome b, cytochrome c1 and Rieske protein, 2 core protein subunits, and additional low-molecular weight protein subunits.</text>
</comment>
<evidence type="ECO:0000256" key="12">
    <source>
        <dbReference type="RuleBase" id="RU368056"/>
    </source>
</evidence>
<dbReference type="RefSeq" id="XP_025351325.1">
    <property type="nucleotide sequence ID" value="XM_025491475.1"/>
</dbReference>
<dbReference type="Proteomes" id="UP000245942">
    <property type="component" value="Unassembled WGS sequence"/>
</dbReference>
<dbReference type="EMBL" id="KZ819321">
    <property type="protein sequence ID" value="PWN24165.1"/>
    <property type="molecule type" value="Genomic_DNA"/>
</dbReference>
<keyword evidence="4 12" id="KW-0679">Respiratory chain</keyword>
<keyword evidence="6 12" id="KW-0999">Mitochondrion inner membrane</keyword>
<keyword evidence="5 12" id="KW-0812">Transmembrane</keyword>
<comment type="function">
    <text evidence="12">Component of the ubiquinol-cytochrome c oxidoreductase, a multisubunit transmembrane complex that is part of the mitochondrial electron transport chain which drives oxidative phosphorylation. The complex plays an important role in the uptake of multiple carbon sources present in different host niches.</text>
</comment>
<name>A0A316ULU0_9BASI</name>
<evidence type="ECO:0000313" key="14">
    <source>
        <dbReference type="Proteomes" id="UP000245942"/>
    </source>
</evidence>
<evidence type="ECO:0000256" key="10">
    <source>
        <dbReference type="ARBA" id="ARBA00023136"/>
    </source>
</evidence>
<evidence type="ECO:0000256" key="7">
    <source>
        <dbReference type="ARBA" id="ARBA00022982"/>
    </source>
</evidence>
<dbReference type="InterPro" id="IPR008027">
    <property type="entry name" value="QCR9"/>
</dbReference>
<evidence type="ECO:0000256" key="5">
    <source>
        <dbReference type="ARBA" id="ARBA00022692"/>
    </source>
</evidence>
<proteinExistence type="inferred from homology"/>
<dbReference type="GO" id="GO:0045275">
    <property type="term" value="C:respiratory chain complex III"/>
    <property type="evidence" value="ECO:0007669"/>
    <property type="project" value="UniProtKB-UniRule"/>
</dbReference>
<dbReference type="GO" id="GO:0005743">
    <property type="term" value="C:mitochondrial inner membrane"/>
    <property type="evidence" value="ECO:0007669"/>
    <property type="project" value="UniProtKB-SubCell"/>
</dbReference>
<evidence type="ECO:0000256" key="6">
    <source>
        <dbReference type="ARBA" id="ARBA00022792"/>
    </source>
</evidence>
<keyword evidence="10 12" id="KW-0472">Membrane</keyword>
<evidence type="ECO:0000313" key="13">
    <source>
        <dbReference type="EMBL" id="PWN24165.1"/>
    </source>
</evidence>
<dbReference type="PANTHER" id="PTHR12980">
    <property type="entry name" value="UBIQUINOL-CYTOCHROME C REDUCTASE COMPLEX, SUBUNIT X"/>
    <property type="match status" value="1"/>
</dbReference>
<evidence type="ECO:0000256" key="9">
    <source>
        <dbReference type="ARBA" id="ARBA00023128"/>
    </source>
</evidence>
<keyword evidence="7 12" id="KW-0249">Electron transport</keyword>
<dbReference type="GO" id="GO:0006122">
    <property type="term" value="P:mitochondrial electron transport, ubiquinol to cytochrome c"/>
    <property type="evidence" value="ECO:0007669"/>
    <property type="project" value="UniProtKB-UniRule"/>
</dbReference>
<evidence type="ECO:0000256" key="8">
    <source>
        <dbReference type="ARBA" id="ARBA00022989"/>
    </source>
</evidence>
<protein>
    <recommendedName>
        <fullName evidence="11 12">Complex III subunit 9</fullName>
    </recommendedName>
</protein>
<keyword evidence="8 12" id="KW-1133">Transmembrane helix</keyword>
<dbReference type="InterPro" id="IPR036656">
    <property type="entry name" value="QCR9_sf"/>
</dbReference>
<dbReference type="Pfam" id="PF05365">
    <property type="entry name" value="UCR_UQCRX_QCR9"/>
    <property type="match status" value="1"/>
</dbReference>
<evidence type="ECO:0000256" key="2">
    <source>
        <dbReference type="ARBA" id="ARBA00007856"/>
    </source>
</evidence>
<keyword evidence="3 12" id="KW-0813">Transport</keyword>
<evidence type="ECO:0000256" key="1">
    <source>
        <dbReference type="ARBA" id="ARBA00004434"/>
    </source>
</evidence>
<dbReference type="SUPFAM" id="SSF81514">
    <property type="entry name" value="Subunit X (non-heme 7 kDa protein) of cytochrome bc1 complex (Ubiquinol-cytochrome c reductase)"/>
    <property type="match status" value="1"/>
</dbReference>
<organism evidence="13 14">
    <name type="scientific">Pseudomicrostroma glucosiphilum</name>
    <dbReference type="NCBI Taxonomy" id="1684307"/>
    <lineage>
        <taxon>Eukaryota</taxon>
        <taxon>Fungi</taxon>
        <taxon>Dikarya</taxon>
        <taxon>Basidiomycota</taxon>
        <taxon>Ustilaginomycotina</taxon>
        <taxon>Exobasidiomycetes</taxon>
        <taxon>Microstromatales</taxon>
        <taxon>Microstromatales incertae sedis</taxon>
        <taxon>Pseudomicrostroma</taxon>
    </lineage>
</organism>
<sequence length="63" mass="7041">MGLSQALYQAVFKRNSIFVGTVFTGAFAFGLAFDTLATKLWDNHNAGKQWKDIRDKISSQAEE</sequence>
<comment type="subcellular location">
    <subcellularLocation>
        <location evidence="1 12">Mitochondrion inner membrane</location>
        <topology evidence="1 12">Single-pass membrane protein</topology>
    </subcellularLocation>
</comment>
<gene>
    <name evidence="13" type="ORF">BCV69DRAFT_280063</name>
</gene>
<evidence type="ECO:0000256" key="11">
    <source>
        <dbReference type="ARBA" id="ARBA00044247"/>
    </source>
</evidence>